<evidence type="ECO:0000313" key="2">
    <source>
        <dbReference type="Proteomes" id="UP000076154"/>
    </source>
</evidence>
<dbReference type="STRING" id="39966.A0A369JX29"/>
<dbReference type="EMBL" id="LUEZ02000040">
    <property type="protein sequence ID" value="RDB25790.1"/>
    <property type="molecule type" value="Genomic_DNA"/>
</dbReference>
<protein>
    <submittedName>
        <fullName evidence="1">Uncharacterized protein</fullName>
    </submittedName>
</protein>
<dbReference type="Proteomes" id="UP000076154">
    <property type="component" value="Unassembled WGS sequence"/>
</dbReference>
<sequence length="378" mass="43086">MGSTPASVHSAVDPIVGPLLYNRTTFRAPQVIPTAVSLRACLYGQHYPYDVQELPLRCGWLCDGEMSTFVNFENTSSMFVDVYSATINCDLAYFAFCAPGYHMLYLSERRIRRLIASMVLQSTPKLRIRRDTEPVIGNDKVIEEPFVNVFCALMYGGGWVDLETDEKLDRDYNCALVPQSFRYVSFFIHSMLMICHHPSTDRVQISPTVLIHGPQQHFYVFYYLQFTCEMPPYGRDTAILPPPPNTEHFRISQSTLVRPSVQQWRVHPLPTCSYTIRHSSAHQRMGDLHTCSDADTLRPRPPTPAFPTTRLPPNVWYICDLGHASPWASSNKREHHSPSGESISSLTQMSTDLWPSPSQRCVNVLFLHCSHYHLTDLL</sequence>
<dbReference type="OrthoDB" id="3362494at2759"/>
<evidence type="ECO:0000313" key="1">
    <source>
        <dbReference type="EMBL" id="RDB25790.1"/>
    </source>
</evidence>
<reference evidence="1" key="1">
    <citation type="submission" date="2018-04" db="EMBL/GenBank/DDBJ databases">
        <title>Whole genome sequencing of Hypsizygus marmoreus.</title>
        <authorList>
            <person name="Choi I.-G."/>
            <person name="Min B."/>
            <person name="Kim J.-G."/>
            <person name="Kim S."/>
            <person name="Oh Y.-L."/>
            <person name="Kong W.-S."/>
            <person name="Park H."/>
            <person name="Jeong J."/>
            <person name="Song E.-S."/>
        </authorList>
    </citation>
    <scope>NUCLEOTIDE SEQUENCE [LARGE SCALE GENOMIC DNA]</scope>
    <source>
        <strain evidence="1">51987-8</strain>
    </source>
</reference>
<dbReference type="InParanoid" id="A0A369JX29"/>
<accession>A0A369JX29</accession>
<gene>
    <name evidence="1" type="ORF">Hypma_006067</name>
</gene>
<name>A0A369JX29_HYPMA</name>
<comment type="caution">
    <text evidence="1">The sequence shown here is derived from an EMBL/GenBank/DDBJ whole genome shotgun (WGS) entry which is preliminary data.</text>
</comment>
<proteinExistence type="predicted"/>
<organism evidence="1 2">
    <name type="scientific">Hypsizygus marmoreus</name>
    <name type="common">White beech mushroom</name>
    <name type="synonym">Agaricus marmoreus</name>
    <dbReference type="NCBI Taxonomy" id="39966"/>
    <lineage>
        <taxon>Eukaryota</taxon>
        <taxon>Fungi</taxon>
        <taxon>Dikarya</taxon>
        <taxon>Basidiomycota</taxon>
        <taxon>Agaricomycotina</taxon>
        <taxon>Agaricomycetes</taxon>
        <taxon>Agaricomycetidae</taxon>
        <taxon>Agaricales</taxon>
        <taxon>Tricholomatineae</taxon>
        <taxon>Lyophyllaceae</taxon>
        <taxon>Hypsizygus</taxon>
    </lineage>
</organism>
<dbReference type="AlphaFoldDB" id="A0A369JX29"/>
<keyword evidence="2" id="KW-1185">Reference proteome</keyword>